<dbReference type="OrthoDB" id="10630176at2759"/>
<keyword evidence="1" id="KW-0472">Membrane</keyword>
<keyword evidence="1" id="KW-0812">Transmembrane</keyword>
<feature type="transmembrane region" description="Helical" evidence="1">
    <location>
        <begin position="12"/>
        <end position="32"/>
    </location>
</feature>
<gene>
    <name evidence="2" type="ORF">GWI33_006123</name>
</gene>
<dbReference type="EMBL" id="JAACXV010000305">
    <property type="protein sequence ID" value="KAF7280347.1"/>
    <property type="molecule type" value="Genomic_DNA"/>
</dbReference>
<protein>
    <submittedName>
        <fullName evidence="2">Uncharacterized protein</fullName>
    </submittedName>
</protein>
<sequence length="170" mass="19859">MFQGKWRIWNMSIFVLVLLTIYNIFLTIRLMYSTSCTQNGDIPLKLEHKLVQTSNCDNRNLPNHLDDASNKRSEKILNKTLRQNIEVIYKELQTNQKYSLNLNLDLGRSDNRLSYKLFDNIIVGDKYVQLTKDYKTCLATQSSLEKIASIIESSLYWAHKQYELELVTGS</sequence>
<reference evidence="2" key="1">
    <citation type="submission" date="2020-08" db="EMBL/GenBank/DDBJ databases">
        <title>Genome sequencing and assembly of the red palm weevil Rhynchophorus ferrugineus.</title>
        <authorList>
            <person name="Dias G.B."/>
            <person name="Bergman C.M."/>
            <person name="Manee M."/>
        </authorList>
    </citation>
    <scope>NUCLEOTIDE SEQUENCE</scope>
    <source>
        <strain evidence="2">AA-2017</strain>
        <tissue evidence="2">Whole larva</tissue>
    </source>
</reference>
<accession>A0A834IV59</accession>
<dbReference type="Proteomes" id="UP000625711">
    <property type="component" value="Unassembled WGS sequence"/>
</dbReference>
<keyword evidence="3" id="KW-1185">Reference proteome</keyword>
<keyword evidence="1" id="KW-1133">Transmembrane helix</keyword>
<name>A0A834IV59_RHYFE</name>
<comment type="caution">
    <text evidence="2">The sequence shown here is derived from an EMBL/GenBank/DDBJ whole genome shotgun (WGS) entry which is preliminary data.</text>
</comment>
<dbReference type="AlphaFoldDB" id="A0A834IV59"/>
<evidence type="ECO:0000313" key="2">
    <source>
        <dbReference type="EMBL" id="KAF7280347.1"/>
    </source>
</evidence>
<organism evidence="2 3">
    <name type="scientific">Rhynchophorus ferrugineus</name>
    <name type="common">Red palm weevil</name>
    <name type="synonym">Curculio ferrugineus</name>
    <dbReference type="NCBI Taxonomy" id="354439"/>
    <lineage>
        <taxon>Eukaryota</taxon>
        <taxon>Metazoa</taxon>
        <taxon>Ecdysozoa</taxon>
        <taxon>Arthropoda</taxon>
        <taxon>Hexapoda</taxon>
        <taxon>Insecta</taxon>
        <taxon>Pterygota</taxon>
        <taxon>Neoptera</taxon>
        <taxon>Endopterygota</taxon>
        <taxon>Coleoptera</taxon>
        <taxon>Polyphaga</taxon>
        <taxon>Cucujiformia</taxon>
        <taxon>Curculionidae</taxon>
        <taxon>Dryophthorinae</taxon>
        <taxon>Rhynchophorus</taxon>
    </lineage>
</organism>
<evidence type="ECO:0000256" key="1">
    <source>
        <dbReference type="SAM" id="Phobius"/>
    </source>
</evidence>
<evidence type="ECO:0000313" key="3">
    <source>
        <dbReference type="Proteomes" id="UP000625711"/>
    </source>
</evidence>
<proteinExistence type="predicted"/>